<dbReference type="GO" id="GO:0045892">
    <property type="term" value="P:negative regulation of DNA-templated transcription"/>
    <property type="evidence" value="ECO:0007669"/>
    <property type="project" value="TreeGrafter"/>
</dbReference>
<reference evidence="5" key="2">
    <citation type="submission" date="2020-09" db="EMBL/GenBank/DDBJ databases">
        <authorList>
            <person name="Sun Q."/>
            <person name="Ohkuma M."/>
        </authorList>
    </citation>
    <scope>NUCLEOTIDE SEQUENCE</scope>
    <source>
        <strain evidence="5">JCM 12580</strain>
    </source>
</reference>
<gene>
    <name evidence="5" type="ORF">GCM10007063_25770</name>
</gene>
<dbReference type="InterPro" id="IPR028978">
    <property type="entry name" value="Chorismate_lyase_/UTRA_dom_sf"/>
</dbReference>
<evidence type="ECO:0000256" key="1">
    <source>
        <dbReference type="ARBA" id="ARBA00023015"/>
    </source>
</evidence>
<dbReference type="SUPFAM" id="SSF64288">
    <property type="entry name" value="Chorismate lyase-like"/>
    <property type="match status" value="1"/>
</dbReference>
<dbReference type="PANTHER" id="PTHR44846">
    <property type="entry name" value="MANNOSYL-D-GLYCERATE TRANSPORT/METABOLISM SYSTEM REPRESSOR MNGR-RELATED"/>
    <property type="match status" value="1"/>
</dbReference>
<keyword evidence="6" id="KW-1185">Reference proteome</keyword>
<evidence type="ECO:0000259" key="4">
    <source>
        <dbReference type="PROSITE" id="PS50949"/>
    </source>
</evidence>
<dbReference type="InterPro" id="IPR036388">
    <property type="entry name" value="WH-like_DNA-bd_sf"/>
</dbReference>
<evidence type="ECO:0000313" key="5">
    <source>
        <dbReference type="EMBL" id="GGK02305.1"/>
    </source>
</evidence>
<protein>
    <submittedName>
        <fullName evidence="5">GntR family transcriptional regulator</fullName>
    </submittedName>
</protein>
<keyword evidence="2" id="KW-0238">DNA-binding</keyword>
<dbReference type="InterPro" id="IPR050679">
    <property type="entry name" value="Bact_HTH_transcr_reg"/>
</dbReference>
<dbReference type="Pfam" id="PF00392">
    <property type="entry name" value="GntR"/>
    <property type="match status" value="1"/>
</dbReference>
<dbReference type="SMART" id="SM00345">
    <property type="entry name" value="HTH_GNTR"/>
    <property type="match status" value="1"/>
</dbReference>
<dbReference type="PRINTS" id="PR00035">
    <property type="entry name" value="HTHGNTR"/>
</dbReference>
<sequence length="245" mass="28032">MLQVSRKNPLALYIQLKEVIVGKIDSGEWKEGEMIPTELELQEVHNLSRTTVRQTLTDLVHEGVLERVQGKGTFVANKKLEPIRPGLTGFTQDMENKGYNVQSVILTNELVVPSQKIQRILELSDNQKVLKLDRIRLVDEIVVGMHETYLNIDLTPSIKLENYNFERESLYKSLIKEGVILGNSEETVEANLPNDFYSEILGINFPVPVLEILRTTSLEDGSPYEVSNMIYKSDKYKYTIKLKHL</sequence>
<dbReference type="SUPFAM" id="SSF46785">
    <property type="entry name" value="Winged helix' DNA-binding domain"/>
    <property type="match status" value="1"/>
</dbReference>
<dbReference type="Gene3D" id="3.40.1410.10">
    <property type="entry name" value="Chorismate lyase-like"/>
    <property type="match status" value="1"/>
</dbReference>
<proteinExistence type="predicted"/>
<feature type="domain" description="HTH gntR-type" evidence="4">
    <location>
        <begin position="10"/>
        <end position="78"/>
    </location>
</feature>
<organism evidence="5 6">
    <name type="scientific">Lentibacillus kapialis</name>
    <dbReference type="NCBI Taxonomy" id="340214"/>
    <lineage>
        <taxon>Bacteria</taxon>
        <taxon>Bacillati</taxon>
        <taxon>Bacillota</taxon>
        <taxon>Bacilli</taxon>
        <taxon>Bacillales</taxon>
        <taxon>Bacillaceae</taxon>
        <taxon>Lentibacillus</taxon>
    </lineage>
</organism>
<dbReference type="EMBL" id="BMNQ01000044">
    <property type="protein sequence ID" value="GGK02305.1"/>
    <property type="molecule type" value="Genomic_DNA"/>
</dbReference>
<keyword evidence="3" id="KW-0804">Transcription</keyword>
<evidence type="ECO:0000256" key="2">
    <source>
        <dbReference type="ARBA" id="ARBA00023125"/>
    </source>
</evidence>
<comment type="caution">
    <text evidence="5">The sequence shown here is derived from an EMBL/GenBank/DDBJ whole genome shotgun (WGS) entry which is preliminary data.</text>
</comment>
<dbReference type="GO" id="GO:0003700">
    <property type="term" value="F:DNA-binding transcription factor activity"/>
    <property type="evidence" value="ECO:0007669"/>
    <property type="project" value="InterPro"/>
</dbReference>
<dbReference type="PANTHER" id="PTHR44846:SF1">
    <property type="entry name" value="MANNOSYL-D-GLYCERATE TRANSPORT_METABOLISM SYSTEM REPRESSOR MNGR-RELATED"/>
    <property type="match status" value="1"/>
</dbReference>
<dbReference type="RefSeq" id="WP_188633514.1">
    <property type="nucleotide sequence ID" value="NZ_BMNQ01000044.1"/>
</dbReference>
<reference evidence="5" key="1">
    <citation type="journal article" date="2014" name="Int. J. Syst. Evol. Microbiol.">
        <title>Complete genome sequence of Corynebacterium casei LMG S-19264T (=DSM 44701T), isolated from a smear-ripened cheese.</title>
        <authorList>
            <consortium name="US DOE Joint Genome Institute (JGI-PGF)"/>
            <person name="Walter F."/>
            <person name="Albersmeier A."/>
            <person name="Kalinowski J."/>
            <person name="Ruckert C."/>
        </authorList>
    </citation>
    <scope>NUCLEOTIDE SEQUENCE</scope>
    <source>
        <strain evidence="5">JCM 12580</strain>
    </source>
</reference>
<dbReference type="GO" id="GO:0003677">
    <property type="term" value="F:DNA binding"/>
    <property type="evidence" value="ECO:0007669"/>
    <property type="project" value="UniProtKB-KW"/>
</dbReference>
<dbReference type="InterPro" id="IPR000524">
    <property type="entry name" value="Tscrpt_reg_HTH_GntR"/>
</dbReference>
<dbReference type="FunFam" id="1.10.10.10:FF:000079">
    <property type="entry name" value="GntR family transcriptional regulator"/>
    <property type="match status" value="1"/>
</dbReference>
<dbReference type="Proteomes" id="UP000658382">
    <property type="component" value="Unassembled WGS sequence"/>
</dbReference>
<dbReference type="InterPro" id="IPR011663">
    <property type="entry name" value="UTRA"/>
</dbReference>
<dbReference type="SMART" id="SM00866">
    <property type="entry name" value="UTRA"/>
    <property type="match status" value="1"/>
</dbReference>
<evidence type="ECO:0000256" key="3">
    <source>
        <dbReference type="ARBA" id="ARBA00023163"/>
    </source>
</evidence>
<keyword evidence="1" id="KW-0805">Transcription regulation</keyword>
<accession>A0A917UZU0</accession>
<dbReference type="InterPro" id="IPR036390">
    <property type="entry name" value="WH_DNA-bd_sf"/>
</dbReference>
<dbReference type="PROSITE" id="PS50949">
    <property type="entry name" value="HTH_GNTR"/>
    <property type="match status" value="1"/>
</dbReference>
<name>A0A917UZU0_9BACI</name>
<dbReference type="CDD" id="cd07377">
    <property type="entry name" value="WHTH_GntR"/>
    <property type="match status" value="1"/>
</dbReference>
<evidence type="ECO:0000313" key="6">
    <source>
        <dbReference type="Proteomes" id="UP000658382"/>
    </source>
</evidence>
<dbReference type="Pfam" id="PF07702">
    <property type="entry name" value="UTRA"/>
    <property type="match status" value="1"/>
</dbReference>
<dbReference type="Gene3D" id="1.10.10.10">
    <property type="entry name" value="Winged helix-like DNA-binding domain superfamily/Winged helix DNA-binding domain"/>
    <property type="match status" value="1"/>
</dbReference>
<dbReference type="AlphaFoldDB" id="A0A917UZU0"/>